<dbReference type="SUPFAM" id="SSF53187">
    <property type="entry name" value="Zn-dependent exopeptidases"/>
    <property type="match status" value="1"/>
</dbReference>
<organism evidence="1 2">
    <name type="scientific">Roseovarius mucosus</name>
    <dbReference type="NCBI Taxonomy" id="215743"/>
    <lineage>
        <taxon>Bacteria</taxon>
        <taxon>Pseudomonadati</taxon>
        <taxon>Pseudomonadota</taxon>
        <taxon>Alphaproteobacteria</taxon>
        <taxon>Rhodobacterales</taxon>
        <taxon>Roseobacteraceae</taxon>
        <taxon>Roseovarius</taxon>
    </lineage>
</organism>
<protein>
    <submittedName>
        <fullName evidence="1">HutG_amidohyd: N-formylglutamate deformylase</fullName>
    </submittedName>
</protein>
<sequence length="103" mass="11155">MTAVEIHQGKTPMTLGLPHTGTFVPWEMSVASIARSCGLEDMDWHRHRCHDGLLSGASSGRATFHRPALDTIRDPLGALLSPAQNTTGLVPLTDFDGHDIRTP</sequence>
<reference evidence="1 2" key="1">
    <citation type="submission" date="2017-03" db="EMBL/GenBank/DDBJ databases">
        <title>Genome Sequence of Roseovarius mucosus strain SMR3 Isolated from a culture of the Diatom Skeletonema marinoi.</title>
        <authorList>
            <person name="Topel M."/>
            <person name="Pinder M."/>
            <person name="Johansson O.N."/>
            <person name="Kourtchenko O."/>
            <person name="Godhe A."/>
            <person name="Clarke A.K."/>
        </authorList>
    </citation>
    <scope>NUCLEOTIDE SEQUENCE [LARGE SCALE GENOMIC DNA]</scope>
    <source>
        <strain evidence="1 2">SMR3</strain>
    </source>
</reference>
<keyword evidence="2" id="KW-1185">Reference proteome</keyword>
<name>A0A1V0RMR2_9RHOB</name>
<evidence type="ECO:0000313" key="2">
    <source>
        <dbReference type="Proteomes" id="UP000192273"/>
    </source>
</evidence>
<gene>
    <name evidence="1" type="ORF">ROSMUCSMR3_01590</name>
</gene>
<accession>A0A1V0RMR2</accession>
<dbReference type="KEGG" id="rmm:ROSMUCSMR3_01590"/>
<proteinExistence type="predicted"/>
<dbReference type="OrthoDB" id="8716700at2"/>
<dbReference type="InterPro" id="IPR007709">
    <property type="entry name" value="N-FG_amidohydro"/>
</dbReference>
<dbReference type="AlphaFoldDB" id="A0A1V0RMR2"/>
<dbReference type="Proteomes" id="UP000192273">
    <property type="component" value="Chromosome"/>
</dbReference>
<dbReference type="EMBL" id="CP020474">
    <property type="protein sequence ID" value="ARE83074.1"/>
    <property type="molecule type" value="Genomic_DNA"/>
</dbReference>
<evidence type="ECO:0000313" key="1">
    <source>
        <dbReference type="EMBL" id="ARE83074.1"/>
    </source>
</evidence>
<dbReference type="RefSeq" id="WP_157667274.1">
    <property type="nucleotide sequence ID" value="NZ_CP020474.1"/>
</dbReference>
<dbReference type="Pfam" id="PF05013">
    <property type="entry name" value="FGase"/>
    <property type="match status" value="1"/>
</dbReference>